<dbReference type="RefSeq" id="WP_188549410.1">
    <property type="nucleotide sequence ID" value="NZ_BMFY01000002.1"/>
</dbReference>
<evidence type="ECO:0000313" key="14">
    <source>
        <dbReference type="Proteomes" id="UP000616114"/>
    </source>
</evidence>
<evidence type="ECO:0000256" key="6">
    <source>
        <dbReference type="ARBA" id="ARBA00023222"/>
    </source>
</evidence>
<protein>
    <recommendedName>
        <fullName evidence="3 10">Prephenate dehydratase</fullName>
        <shortName evidence="10">PDT</shortName>
        <ecNumber evidence="2 10">4.2.1.51</ecNumber>
    </recommendedName>
</protein>
<reference evidence="13" key="2">
    <citation type="submission" date="2020-09" db="EMBL/GenBank/DDBJ databases">
        <authorList>
            <person name="Sun Q."/>
            <person name="Zhou Y."/>
        </authorList>
    </citation>
    <scope>NUCLEOTIDE SEQUENCE</scope>
    <source>
        <strain evidence="13">CGMCC 1.12785</strain>
    </source>
</reference>
<dbReference type="Gene3D" id="3.40.190.10">
    <property type="entry name" value="Periplasmic binding protein-like II"/>
    <property type="match status" value="2"/>
</dbReference>
<dbReference type="PANTHER" id="PTHR21022:SF19">
    <property type="entry name" value="PREPHENATE DEHYDRATASE-RELATED"/>
    <property type="match status" value="1"/>
</dbReference>
<dbReference type="CDD" id="cd04905">
    <property type="entry name" value="ACT_CM-PDT"/>
    <property type="match status" value="1"/>
</dbReference>
<dbReference type="NCBIfam" id="NF008865">
    <property type="entry name" value="PRK11898.1"/>
    <property type="match status" value="1"/>
</dbReference>
<dbReference type="PROSITE" id="PS51171">
    <property type="entry name" value="PREPHENATE_DEHYDR_3"/>
    <property type="match status" value="1"/>
</dbReference>
<dbReference type="InterPro" id="IPR002912">
    <property type="entry name" value="ACT_dom"/>
</dbReference>
<dbReference type="GO" id="GO:0005737">
    <property type="term" value="C:cytoplasm"/>
    <property type="evidence" value="ECO:0007669"/>
    <property type="project" value="TreeGrafter"/>
</dbReference>
<dbReference type="InterPro" id="IPR008242">
    <property type="entry name" value="Chor_mutase/pphenate_deHydtase"/>
</dbReference>
<feature type="domain" description="Prephenate dehydratase" evidence="11">
    <location>
        <begin position="2"/>
        <end position="186"/>
    </location>
</feature>
<dbReference type="FunFam" id="3.30.70.260:FF:000012">
    <property type="entry name" value="Prephenate dehydratase"/>
    <property type="match status" value="1"/>
</dbReference>
<dbReference type="PROSITE" id="PS00858">
    <property type="entry name" value="PREPHENATE_DEHYDR_2"/>
    <property type="match status" value="1"/>
</dbReference>
<dbReference type="EMBL" id="BMFY01000002">
    <property type="protein sequence ID" value="GGA05714.1"/>
    <property type="molecule type" value="Genomic_DNA"/>
</dbReference>
<dbReference type="InterPro" id="IPR018528">
    <property type="entry name" value="Preph_deHydtase_CS"/>
</dbReference>
<dbReference type="PIRSF" id="PIRSF001500">
    <property type="entry name" value="Chor_mut_pdt_Ppr"/>
    <property type="match status" value="1"/>
</dbReference>
<evidence type="ECO:0000256" key="9">
    <source>
        <dbReference type="PIRSR" id="PIRSR001500-2"/>
    </source>
</evidence>
<evidence type="ECO:0000256" key="2">
    <source>
        <dbReference type="ARBA" id="ARBA00013147"/>
    </source>
</evidence>
<accession>A0A8J2TVY0</accession>
<comment type="pathway">
    <text evidence="1 10">Amino-acid biosynthesis; L-phenylalanine biosynthesis; phenylpyruvate from prephenate: step 1/1.</text>
</comment>
<dbReference type="GO" id="GO:0004664">
    <property type="term" value="F:prephenate dehydratase activity"/>
    <property type="evidence" value="ECO:0007669"/>
    <property type="project" value="UniProtKB-UniRule"/>
</dbReference>
<keyword evidence="6 10" id="KW-0584">Phenylalanine biosynthesis</keyword>
<dbReference type="EC" id="4.2.1.51" evidence="2 10"/>
<evidence type="ECO:0000256" key="4">
    <source>
        <dbReference type="ARBA" id="ARBA00022605"/>
    </source>
</evidence>
<dbReference type="GO" id="GO:0009094">
    <property type="term" value="P:L-phenylalanine biosynthetic process"/>
    <property type="evidence" value="ECO:0007669"/>
    <property type="project" value="UniProtKB-UniPathway"/>
</dbReference>
<evidence type="ECO:0000256" key="5">
    <source>
        <dbReference type="ARBA" id="ARBA00023141"/>
    </source>
</evidence>
<evidence type="ECO:0000256" key="3">
    <source>
        <dbReference type="ARBA" id="ARBA00021872"/>
    </source>
</evidence>
<sequence>MKYGYLGPEGTFTEAALEQLLAQRGESGTAERYAAISVPDALGRLQRGELDGVVVPIENSLEGGVPATLDALTRHGELQIVAETLVTVAFVCAVRPGTALEDVRAFGTHPHAEAQVRSFLRRRLPAAEYIPTASTAAAAKALSEGTADYQAAIGPALAAERFGLDIAEADIGDNADAVTRFILVQRPGSLPERTGADKTTIVAGLRSDRSGALLELLEQFATRGITMSRLESRPTGNGLGLYQFSIDLLGHVEEERVAEALAGAYRICRELRFLGSYPSADGKITPVESLTTDTAFQAARCWLDGILEHGRRD</sequence>
<keyword evidence="5 10" id="KW-0057">Aromatic amino acid biosynthesis</keyword>
<dbReference type="CDD" id="cd13632">
    <property type="entry name" value="PBP2_Aa-PDT_like"/>
    <property type="match status" value="1"/>
</dbReference>
<proteinExistence type="predicted"/>
<evidence type="ECO:0000259" key="12">
    <source>
        <dbReference type="PROSITE" id="PS51671"/>
    </source>
</evidence>
<evidence type="ECO:0000313" key="13">
    <source>
        <dbReference type="EMBL" id="GGA05714.1"/>
    </source>
</evidence>
<dbReference type="Pfam" id="PF00800">
    <property type="entry name" value="PDT"/>
    <property type="match status" value="1"/>
</dbReference>
<dbReference type="Gene3D" id="3.30.70.260">
    <property type="match status" value="1"/>
</dbReference>
<reference evidence="13" key="1">
    <citation type="journal article" date="2014" name="Int. J. Syst. Evol. Microbiol.">
        <title>Complete genome sequence of Corynebacterium casei LMG S-19264T (=DSM 44701T), isolated from a smear-ripened cheese.</title>
        <authorList>
            <consortium name="US DOE Joint Genome Institute (JGI-PGF)"/>
            <person name="Walter F."/>
            <person name="Albersmeier A."/>
            <person name="Kalinowski J."/>
            <person name="Ruckert C."/>
        </authorList>
    </citation>
    <scope>NUCLEOTIDE SEQUENCE</scope>
    <source>
        <strain evidence="13">CGMCC 1.12785</strain>
    </source>
</reference>
<evidence type="ECO:0000256" key="10">
    <source>
        <dbReference type="RuleBase" id="RU361254"/>
    </source>
</evidence>
<dbReference type="UniPathway" id="UPA00121">
    <property type="reaction ID" value="UER00345"/>
</dbReference>
<dbReference type="PROSITE" id="PS51671">
    <property type="entry name" value="ACT"/>
    <property type="match status" value="1"/>
</dbReference>
<keyword evidence="7 10" id="KW-0456">Lyase</keyword>
<evidence type="ECO:0000256" key="1">
    <source>
        <dbReference type="ARBA" id="ARBA00004741"/>
    </source>
</evidence>
<dbReference type="SUPFAM" id="SSF55021">
    <property type="entry name" value="ACT-like"/>
    <property type="match status" value="1"/>
</dbReference>
<dbReference type="SUPFAM" id="SSF53850">
    <property type="entry name" value="Periplasmic binding protein-like II"/>
    <property type="match status" value="1"/>
</dbReference>
<evidence type="ECO:0000256" key="8">
    <source>
        <dbReference type="ARBA" id="ARBA00047848"/>
    </source>
</evidence>
<evidence type="ECO:0000256" key="7">
    <source>
        <dbReference type="ARBA" id="ARBA00023239"/>
    </source>
</evidence>
<gene>
    <name evidence="10 13" type="primary">pheA</name>
    <name evidence="13" type="ORF">GCM10011333_05710</name>
</gene>
<name>A0A8J2TVY0_9MICO</name>
<dbReference type="AlphaFoldDB" id="A0A8J2TVY0"/>
<evidence type="ECO:0000259" key="11">
    <source>
        <dbReference type="PROSITE" id="PS51171"/>
    </source>
</evidence>
<dbReference type="PANTHER" id="PTHR21022">
    <property type="entry name" value="PREPHENATE DEHYDRATASE P PROTEIN"/>
    <property type="match status" value="1"/>
</dbReference>
<comment type="catalytic activity">
    <reaction evidence="8 10">
        <text>prephenate + H(+) = 3-phenylpyruvate + CO2 + H2O</text>
        <dbReference type="Rhea" id="RHEA:21648"/>
        <dbReference type="ChEBI" id="CHEBI:15377"/>
        <dbReference type="ChEBI" id="CHEBI:15378"/>
        <dbReference type="ChEBI" id="CHEBI:16526"/>
        <dbReference type="ChEBI" id="CHEBI:18005"/>
        <dbReference type="ChEBI" id="CHEBI:29934"/>
        <dbReference type="EC" id="4.2.1.51"/>
    </reaction>
</comment>
<comment type="caution">
    <text evidence="13">The sequence shown here is derived from an EMBL/GenBank/DDBJ whole genome shotgun (WGS) entry which is preliminary data.</text>
</comment>
<feature type="domain" description="ACT" evidence="12">
    <location>
        <begin position="201"/>
        <end position="278"/>
    </location>
</feature>
<feature type="site" description="Essential for prephenate dehydratase activity" evidence="9">
    <location>
        <position position="179"/>
    </location>
</feature>
<dbReference type="InterPro" id="IPR001086">
    <property type="entry name" value="Preph_deHydtase"/>
</dbReference>
<keyword evidence="14" id="KW-1185">Reference proteome</keyword>
<organism evidence="13 14">
    <name type="scientific">Sediminivirga luteola</name>
    <dbReference type="NCBI Taxonomy" id="1774748"/>
    <lineage>
        <taxon>Bacteria</taxon>
        <taxon>Bacillati</taxon>
        <taxon>Actinomycetota</taxon>
        <taxon>Actinomycetes</taxon>
        <taxon>Micrococcales</taxon>
        <taxon>Brevibacteriaceae</taxon>
        <taxon>Sediminivirga</taxon>
    </lineage>
</organism>
<dbReference type="InterPro" id="IPR045865">
    <property type="entry name" value="ACT-like_dom_sf"/>
</dbReference>
<dbReference type="Proteomes" id="UP000616114">
    <property type="component" value="Unassembled WGS sequence"/>
</dbReference>
<keyword evidence="4 10" id="KW-0028">Amino-acid biosynthesis</keyword>